<dbReference type="Proteomes" id="UP001060170">
    <property type="component" value="Chromosome 13"/>
</dbReference>
<reference evidence="1 2" key="3">
    <citation type="journal article" date="2022" name="Microbiol. Spectr.">
        <title>Folding features and dynamics of 3D genome architecture in plant fungal pathogens.</title>
        <authorList>
            <person name="Xia C."/>
        </authorList>
    </citation>
    <scope>NUCLEOTIDE SEQUENCE [LARGE SCALE GENOMIC DNA]</scope>
    <source>
        <strain evidence="1 2">93-210</strain>
    </source>
</reference>
<name>A0ACC0DYC6_9BASI</name>
<sequence length="59" mass="6650">MSGFDVGQYKCHPSSGSVRGSDKKNRFQLFGCEDQGIGPWLGRLIESIDRVDHQVIRLQ</sequence>
<comment type="caution">
    <text evidence="1">The sequence shown here is derived from an EMBL/GenBank/DDBJ whole genome shotgun (WGS) entry which is preliminary data.</text>
</comment>
<proteinExistence type="predicted"/>
<accession>A0ACC0DYC6</accession>
<reference evidence="2" key="1">
    <citation type="journal article" date="2018" name="BMC Genomics">
        <title>Genomic insights into host adaptation between the wheat stripe rust pathogen (Puccinia striiformis f. sp. tritici) and the barley stripe rust pathogen (Puccinia striiformis f. sp. hordei).</title>
        <authorList>
            <person name="Xia C."/>
            <person name="Wang M."/>
            <person name="Yin C."/>
            <person name="Cornejo O.E."/>
            <person name="Hulbert S.H."/>
            <person name="Chen X."/>
        </authorList>
    </citation>
    <scope>NUCLEOTIDE SEQUENCE [LARGE SCALE GENOMIC DNA]</scope>
    <source>
        <strain evidence="2">93-210</strain>
    </source>
</reference>
<dbReference type="EMBL" id="CM045877">
    <property type="protein sequence ID" value="KAI7941096.1"/>
    <property type="molecule type" value="Genomic_DNA"/>
</dbReference>
<evidence type="ECO:0000313" key="1">
    <source>
        <dbReference type="EMBL" id="KAI7941096.1"/>
    </source>
</evidence>
<keyword evidence="2" id="KW-1185">Reference proteome</keyword>
<evidence type="ECO:0000313" key="2">
    <source>
        <dbReference type="Proteomes" id="UP001060170"/>
    </source>
</evidence>
<reference evidence="2" key="2">
    <citation type="journal article" date="2018" name="Mol. Plant Microbe Interact.">
        <title>Genome sequence resources for the wheat stripe rust pathogen (Puccinia striiformis f. sp. tritici) and the barley stripe rust pathogen (Puccinia striiformis f. sp. hordei).</title>
        <authorList>
            <person name="Xia C."/>
            <person name="Wang M."/>
            <person name="Yin C."/>
            <person name="Cornejo O.E."/>
            <person name="Hulbert S.H."/>
            <person name="Chen X."/>
        </authorList>
    </citation>
    <scope>NUCLEOTIDE SEQUENCE [LARGE SCALE GENOMIC DNA]</scope>
    <source>
        <strain evidence="2">93-210</strain>
    </source>
</reference>
<gene>
    <name evidence="1" type="ORF">MJO28_013381</name>
</gene>
<organism evidence="1 2">
    <name type="scientific">Puccinia striiformis f. sp. tritici</name>
    <dbReference type="NCBI Taxonomy" id="168172"/>
    <lineage>
        <taxon>Eukaryota</taxon>
        <taxon>Fungi</taxon>
        <taxon>Dikarya</taxon>
        <taxon>Basidiomycota</taxon>
        <taxon>Pucciniomycotina</taxon>
        <taxon>Pucciniomycetes</taxon>
        <taxon>Pucciniales</taxon>
        <taxon>Pucciniaceae</taxon>
        <taxon>Puccinia</taxon>
    </lineage>
</organism>
<protein>
    <submittedName>
        <fullName evidence="1">Uncharacterized protein</fullName>
    </submittedName>
</protein>